<name>A0ABC9CVD0_9POAL</name>
<feature type="region of interest" description="Disordered" evidence="1">
    <location>
        <begin position="334"/>
        <end position="356"/>
    </location>
</feature>
<dbReference type="EMBL" id="OZ075140">
    <property type="protein sequence ID" value="CAL5026489.1"/>
    <property type="molecule type" value="Genomic_DNA"/>
</dbReference>
<keyword evidence="3" id="KW-1185">Reference proteome</keyword>
<organism evidence="2 3">
    <name type="scientific">Urochloa decumbens</name>
    <dbReference type="NCBI Taxonomy" id="240449"/>
    <lineage>
        <taxon>Eukaryota</taxon>
        <taxon>Viridiplantae</taxon>
        <taxon>Streptophyta</taxon>
        <taxon>Embryophyta</taxon>
        <taxon>Tracheophyta</taxon>
        <taxon>Spermatophyta</taxon>
        <taxon>Magnoliopsida</taxon>
        <taxon>Liliopsida</taxon>
        <taxon>Poales</taxon>
        <taxon>Poaceae</taxon>
        <taxon>PACMAD clade</taxon>
        <taxon>Panicoideae</taxon>
        <taxon>Panicodae</taxon>
        <taxon>Paniceae</taxon>
        <taxon>Melinidinae</taxon>
        <taxon>Urochloa</taxon>
    </lineage>
</organism>
<feature type="region of interest" description="Disordered" evidence="1">
    <location>
        <begin position="413"/>
        <end position="436"/>
    </location>
</feature>
<dbReference type="PANTHER" id="PTHR33318">
    <property type="entry name" value="ASPARTYL/GLUTAMYL-TRNA(ASN/GLN) AMIDOTRANSFERASE SUBUNIT"/>
    <property type="match status" value="1"/>
</dbReference>
<dbReference type="AlphaFoldDB" id="A0ABC9CVD0"/>
<gene>
    <name evidence="2" type="ORF">URODEC1_LOCUS78789</name>
</gene>
<reference evidence="2" key="1">
    <citation type="submission" date="2024-10" db="EMBL/GenBank/DDBJ databases">
        <authorList>
            <person name="Ryan C."/>
        </authorList>
    </citation>
    <scope>NUCLEOTIDE SEQUENCE [LARGE SCALE GENOMIC DNA]</scope>
</reference>
<evidence type="ECO:0000313" key="3">
    <source>
        <dbReference type="Proteomes" id="UP001497457"/>
    </source>
</evidence>
<feature type="region of interest" description="Disordered" evidence="1">
    <location>
        <begin position="450"/>
        <end position="507"/>
    </location>
</feature>
<feature type="compositionally biased region" description="Polar residues" evidence="1">
    <location>
        <begin position="526"/>
        <end position="543"/>
    </location>
</feature>
<dbReference type="InterPro" id="IPR039300">
    <property type="entry name" value="JASON"/>
</dbReference>
<proteinExistence type="predicted"/>
<feature type="compositionally biased region" description="Low complexity" evidence="1">
    <location>
        <begin position="26"/>
        <end position="35"/>
    </location>
</feature>
<feature type="compositionally biased region" description="Basic residues" evidence="1">
    <location>
        <begin position="15"/>
        <end position="25"/>
    </location>
</feature>
<feature type="region of interest" description="Disordered" evidence="1">
    <location>
        <begin position="524"/>
        <end position="552"/>
    </location>
</feature>
<dbReference type="Proteomes" id="UP001497457">
    <property type="component" value="Chromosome 30rd"/>
</dbReference>
<sequence length="571" mass="62014">MGCFLACFGGDGDRRRRRRKSRRQSPARSPPRSIHVAVVREAASAAVAADVVVKEVSPPLRGAKPSTLAAAVEVPHEAVDMAAAADVVVKEVSPSPPLREAKRSTLAEAVEVPDEVAGESAAANVVAKGASLPASSPPSAVVVADEAVTDASSGKELRELIEQKASPMRSLPMEKQATPPLSPMKCSPVIAAIVSPQDSVESSPVVAAVSTPDSELREVSEHGSRSSGKKKVTFDMNVTTYETTELLNQEEEPPEEDEKHVQQTILLPENHRYRNCSDSDDDVEDEDDVYGDDSDEEEEDFMDCKIDLVDEEEMGTEENKQESLESLFSLSMSNDHQNDQEVISPAPKSSGTSVDAESPLIMRNNLRDRSQHVHPVLNPVQNLSQWKAVKSLKTQVVPGKRLDKENVNLVPDVGERHDSTFGGQKRMGPGISNKKEVSVDASLSTWLHSSENSTVDKAQSKSPGSISSVSREERPVLGGLTVEDLKQSSSASSPRRSPRNNREGATILGTVGSYWRCTEQDKDNEYCSSRSDSGTNGIPNTTSKYREDKRVNWHSTPFNVRLDRALKKTSA</sequence>
<feature type="compositionally biased region" description="Basic and acidic residues" evidence="1">
    <location>
        <begin position="214"/>
        <end position="224"/>
    </location>
</feature>
<feature type="compositionally biased region" description="Low complexity" evidence="1">
    <location>
        <begin position="202"/>
        <end position="213"/>
    </location>
</feature>
<dbReference type="PANTHER" id="PTHR33318:SF4">
    <property type="entry name" value="OS04G0511700 PROTEIN"/>
    <property type="match status" value="1"/>
</dbReference>
<feature type="region of interest" description="Disordered" evidence="1">
    <location>
        <begin position="202"/>
        <end position="300"/>
    </location>
</feature>
<feature type="compositionally biased region" description="Polar residues" evidence="1">
    <location>
        <begin position="450"/>
        <end position="469"/>
    </location>
</feature>
<accession>A0ABC9CVD0</accession>
<protein>
    <submittedName>
        <fullName evidence="2">Uncharacterized protein</fullName>
    </submittedName>
</protein>
<feature type="region of interest" description="Disordered" evidence="1">
    <location>
        <begin position="8"/>
        <end position="35"/>
    </location>
</feature>
<feature type="compositionally biased region" description="Acidic residues" evidence="1">
    <location>
        <begin position="278"/>
        <end position="300"/>
    </location>
</feature>
<evidence type="ECO:0000256" key="1">
    <source>
        <dbReference type="SAM" id="MobiDB-lite"/>
    </source>
</evidence>
<evidence type="ECO:0000313" key="2">
    <source>
        <dbReference type="EMBL" id="CAL5026489.1"/>
    </source>
</evidence>